<name>A0A1X7VW22_AMPQE</name>
<keyword evidence="1" id="KW-0812">Transmembrane</keyword>
<feature type="transmembrane region" description="Helical" evidence="1">
    <location>
        <begin position="245"/>
        <end position="269"/>
    </location>
</feature>
<keyword evidence="1" id="KW-0472">Membrane</keyword>
<feature type="transmembrane region" description="Helical" evidence="1">
    <location>
        <begin position="43"/>
        <end position="62"/>
    </location>
</feature>
<dbReference type="EnsemblMetazoa" id="Aqu2.1.43603_001">
    <property type="protein sequence ID" value="Aqu2.1.43603_001"/>
    <property type="gene ID" value="Aqu2.1.43603"/>
</dbReference>
<protein>
    <recommendedName>
        <fullName evidence="3">G-protein coupled receptors family 2 profile 2 domain-containing protein</fullName>
    </recommendedName>
</protein>
<reference evidence="2" key="1">
    <citation type="submission" date="2017-05" db="UniProtKB">
        <authorList>
            <consortium name="EnsemblMetazoa"/>
        </authorList>
    </citation>
    <scope>IDENTIFICATION</scope>
</reference>
<proteinExistence type="predicted"/>
<sequence length="324" mass="37227">LVSATDTDDFNTVIGSCGVILCTIALIFALSSKFYKDIVQRVILIKLIVMILFSLTLILSFLSPEYYRDYIIYIVNGSFHKVLIHVHISYQARISLYWINCFLMFWLTVTLFSYIVCLKKVNGMRQLKLMIITFILIFGILVLFAVIVKFSNFICKYGYIFFFVSLSFFGVVNLVTFVMTILILATVCKRSFARSSEDEAPLLVKNKWKKLLKELLPFAVYPMISTLLYLTFVASVYSIEEDLLLLKYLSMDLSAPLTGTVVFIHVCVLNQTKRKERMRIANDEFIFNDEDVFTRETVGATNAQTAYTFTRTSSIHVPMIPNAR</sequence>
<accession>A0A1X7VW22</accession>
<feature type="transmembrane region" description="Helical" evidence="1">
    <location>
        <begin position="129"/>
        <end position="148"/>
    </location>
</feature>
<feature type="transmembrane region" description="Helical" evidence="1">
    <location>
        <begin position="96"/>
        <end position="117"/>
    </location>
</feature>
<feature type="transmembrane region" description="Helical" evidence="1">
    <location>
        <begin position="160"/>
        <end position="185"/>
    </location>
</feature>
<evidence type="ECO:0000256" key="1">
    <source>
        <dbReference type="SAM" id="Phobius"/>
    </source>
</evidence>
<feature type="transmembrane region" description="Helical" evidence="1">
    <location>
        <begin position="12"/>
        <end position="31"/>
    </location>
</feature>
<dbReference type="InParanoid" id="A0A1X7VW22"/>
<evidence type="ECO:0008006" key="3">
    <source>
        <dbReference type="Google" id="ProtNLM"/>
    </source>
</evidence>
<evidence type="ECO:0000313" key="2">
    <source>
        <dbReference type="EnsemblMetazoa" id="Aqu2.1.43603_001"/>
    </source>
</evidence>
<dbReference type="AlphaFoldDB" id="A0A1X7VW22"/>
<organism evidence="2">
    <name type="scientific">Amphimedon queenslandica</name>
    <name type="common">Sponge</name>
    <dbReference type="NCBI Taxonomy" id="400682"/>
    <lineage>
        <taxon>Eukaryota</taxon>
        <taxon>Metazoa</taxon>
        <taxon>Porifera</taxon>
        <taxon>Demospongiae</taxon>
        <taxon>Heteroscleromorpha</taxon>
        <taxon>Haplosclerida</taxon>
        <taxon>Niphatidae</taxon>
        <taxon>Amphimedon</taxon>
    </lineage>
</organism>
<feature type="transmembrane region" description="Helical" evidence="1">
    <location>
        <begin position="215"/>
        <end position="239"/>
    </location>
</feature>
<keyword evidence="1" id="KW-1133">Transmembrane helix</keyword>